<comment type="caution">
    <text evidence="2">The sequence shown here is derived from an EMBL/GenBank/DDBJ whole genome shotgun (WGS) entry which is preliminary data.</text>
</comment>
<accession>A0A2M7G1B3</accession>
<dbReference type="Pfam" id="PF22551">
    <property type="entry name" value="TY-Chap1"/>
    <property type="match status" value="1"/>
</dbReference>
<reference evidence="2 3" key="1">
    <citation type="submission" date="2017-09" db="EMBL/GenBank/DDBJ databases">
        <title>Depth-based differentiation of microbial function through sediment-hosted aquifers and enrichment of novel symbionts in the deep terrestrial subsurface.</title>
        <authorList>
            <person name="Probst A.J."/>
            <person name="Ladd B."/>
            <person name="Jarett J.K."/>
            <person name="Geller-Mcgrath D.E."/>
            <person name="Sieber C.M."/>
            <person name="Emerson J.B."/>
            <person name="Anantharaman K."/>
            <person name="Thomas B.C."/>
            <person name="Malmstrom R."/>
            <person name="Stieglmeier M."/>
            <person name="Klingl A."/>
            <person name="Woyke T."/>
            <person name="Ryan C.M."/>
            <person name="Banfield J.F."/>
        </authorList>
    </citation>
    <scope>NUCLEOTIDE SEQUENCE [LARGE SCALE GENOMIC DNA]</scope>
    <source>
        <strain evidence="2">CG17_big_fil_post_rev_8_21_14_2_50_48_46</strain>
    </source>
</reference>
<dbReference type="Proteomes" id="UP000231019">
    <property type="component" value="Unassembled WGS sequence"/>
</dbReference>
<dbReference type="AlphaFoldDB" id="A0A2M7G1B3"/>
<evidence type="ECO:0000313" key="2">
    <source>
        <dbReference type="EMBL" id="PIW15446.1"/>
    </source>
</evidence>
<dbReference type="Gene3D" id="3.30.1460.10">
    <property type="match status" value="1"/>
</dbReference>
<name>A0A2M7G1B3_9BACT</name>
<organism evidence="2 3">
    <name type="scientific">bacterium (Candidatus Blackallbacteria) CG17_big_fil_post_rev_8_21_14_2_50_48_46</name>
    <dbReference type="NCBI Taxonomy" id="2014261"/>
    <lineage>
        <taxon>Bacteria</taxon>
        <taxon>Candidatus Blackallbacteria</taxon>
    </lineage>
</organism>
<protein>
    <recommendedName>
        <fullName evidence="1">TY-Chap central domain-containing protein</fullName>
    </recommendedName>
</protein>
<gene>
    <name evidence="2" type="ORF">COW36_18715</name>
</gene>
<dbReference type="InterPro" id="IPR054343">
    <property type="entry name" value="TY-Chap_M"/>
</dbReference>
<sequence length="167" mass="18586">MGLSPCVSSRLEPDGMLPLFASPEQRVRARIAQCLHEMVDIDTVLMEDDNYRLIRGSAVLYLSIAPWGAREVLVRCTSYVVVGATIDAELMAFLLESNSRVTFGAFSVDEDQDILFEYALIATHANKYELKEAIKAVAKAVDDYDNKIINRWGGETSYKVLFGVDAD</sequence>
<evidence type="ECO:0000313" key="3">
    <source>
        <dbReference type="Proteomes" id="UP000231019"/>
    </source>
</evidence>
<evidence type="ECO:0000259" key="1">
    <source>
        <dbReference type="Pfam" id="PF22551"/>
    </source>
</evidence>
<dbReference type="EMBL" id="PFFQ01000053">
    <property type="protein sequence ID" value="PIW15446.1"/>
    <property type="molecule type" value="Genomic_DNA"/>
</dbReference>
<feature type="domain" description="TY-Chap central" evidence="1">
    <location>
        <begin position="27"/>
        <end position="157"/>
    </location>
</feature>
<dbReference type="SUPFAM" id="SSF69635">
    <property type="entry name" value="Type III secretory system chaperone-like"/>
    <property type="match status" value="1"/>
</dbReference>
<proteinExistence type="predicted"/>